<sequence>MFLIKPKHLTVLQEKSVLAQCSDSQKEPLLHSCEWKYVAEGGANVLFRHTATYEGHYFHGKILRVKKCDITSISQTQPAHYPNPKKVLEYAQKDLMPFMSGSRTTYLQVAQLIQVNQQFLIELNQQLMDSSSRPQHRRTSQIDVSLDCAMLLPDVSVSSDLNTMQDGALSAPIASKSIHVARSSASLGLGDQQGQQSSQIYDSVLDTCFILTPTSSTSVTSLDVNSDDINSGEEFSAIDDQRLEIVASNCKENCALSHSVPTGSIFDCCFRNICIEIKPKIGFKPRGDDRFLPKIKTRVCRFCMHQQYKRAMGKIDEVSAYCPLDLFSGNYDRVRKALCALQSTPQNNFRAFVRSSEGEVVNAITGMNADALPKGASRASYSCHRKRLGYRHSCHSIGTEAEAESSKFGTEEHVIFDLVELLADVLLGHTVLNDLKEMQMLDHINVDGMWHFQKFLERIHTFTAEKEFAKDLENANLEVILNEMEKSGTDDDTVTRFLTILEYAMLVLKDYDRKVLEGVTKWESMSIGILDRLYQHLLQRFEVAATLKDCSLLFYLRRIDDDRSTHTSHLQGFQHVICHRGMRFNCVMAVVDLDVKSHKSVDAYYANRRGTAHSINIKGEFKRAQKRMLSIFTGVLSFVAFTIAFFGSERIFKWRRPLKDYEVFQLTLPSASIYIHFQAFMGNVWWTCVMLWSKSFSRDEFYGIGGQDMDMCKVTSGPSNLDSKMNVMYNRIVYSISRATAEASIRDGLLRVPAHLHKGSKSMKPTIPHKLKPKLSPPRVDTFMQAA</sequence>
<dbReference type="InterPro" id="IPR009286">
    <property type="entry name" value="Ins_P5_2-kin"/>
</dbReference>
<dbReference type="PANTHER" id="PTHR14456">
    <property type="entry name" value="INOSITOL POLYPHOSPHATE KINASE 1"/>
    <property type="match status" value="1"/>
</dbReference>
<evidence type="ECO:0000256" key="8">
    <source>
        <dbReference type="SAM" id="Phobius"/>
    </source>
</evidence>
<evidence type="ECO:0000256" key="7">
    <source>
        <dbReference type="SAM" id="MobiDB-lite"/>
    </source>
</evidence>
<feature type="transmembrane region" description="Helical" evidence="8">
    <location>
        <begin position="628"/>
        <end position="647"/>
    </location>
</feature>
<dbReference type="PANTHER" id="PTHR14456:SF2">
    <property type="entry name" value="INOSITOL-PENTAKISPHOSPHATE 2-KINASE"/>
    <property type="match status" value="1"/>
</dbReference>
<evidence type="ECO:0000256" key="2">
    <source>
        <dbReference type="ARBA" id="ARBA00022679"/>
    </source>
</evidence>
<evidence type="ECO:0000256" key="1">
    <source>
        <dbReference type="ARBA" id="ARBA00012023"/>
    </source>
</evidence>
<keyword evidence="5" id="KW-0067">ATP-binding</keyword>
<evidence type="ECO:0000256" key="5">
    <source>
        <dbReference type="ARBA" id="ARBA00022840"/>
    </source>
</evidence>
<evidence type="ECO:0000313" key="9">
    <source>
        <dbReference type="EMBL" id="CCI44944.1"/>
    </source>
</evidence>
<accession>A0A024GE57</accession>
<dbReference type="Gene3D" id="3.30.200.110">
    <property type="entry name" value="Inositol-pentakisphosphate 2-kinase, N-lobe"/>
    <property type="match status" value="1"/>
</dbReference>
<reference evidence="9 10" key="1">
    <citation type="submission" date="2012-05" db="EMBL/GenBank/DDBJ databases">
        <title>Recombination and specialization in a pathogen metapopulation.</title>
        <authorList>
            <person name="Gardiner A."/>
            <person name="Kemen E."/>
            <person name="Schultz-Larsen T."/>
            <person name="MacLean D."/>
            <person name="Van Oosterhout C."/>
            <person name="Jones J.D.G."/>
        </authorList>
    </citation>
    <scope>NUCLEOTIDE SEQUENCE [LARGE SCALE GENOMIC DNA]</scope>
    <source>
        <strain evidence="9 10">Ac Nc2</strain>
    </source>
</reference>
<dbReference type="GO" id="GO:0035299">
    <property type="term" value="F:inositol-1,3,4,5,6-pentakisphosphate 2-kinase activity"/>
    <property type="evidence" value="ECO:0007669"/>
    <property type="project" value="UniProtKB-EC"/>
</dbReference>
<keyword evidence="8" id="KW-0472">Membrane</keyword>
<keyword evidence="8" id="KW-0812">Transmembrane</keyword>
<keyword evidence="10" id="KW-1185">Reference proteome</keyword>
<dbReference type="Pfam" id="PF06090">
    <property type="entry name" value="Ins_P5_2-kin"/>
    <property type="match status" value="1"/>
</dbReference>
<protein>
    <recommendedName>
        <fullName evidence="1">inositol-pentakisphosphate 2-kinase</fullName>
        <ecNumber evidence="1">2.7.1.158</ecNumber>
    </recommendedName>
    <alternativeName>
        <fullName evidence="6">Ins(1,3,4,5,6)P5 2-kinase</fullName>
    </alternativeName>
</protein>
<keyword evidence="2" id="KW-0808">Transferase</keyword>
<dbReference type="STRING" id="65357.A0A024GE57"/>
<name>A0A024GE57_9STRA</name>
<evidence type="ECO:0000256" key="3">
    <source>
        <dbReference type="ARBA" id="ARBA00022741"/>
    </source>
</evidence>
<evidence type="ECO:0000256" key="6">
    <source>
        <dbReference type="ARBA" id="ARBA00029574"/>
    </source>
</evidence>
<keyword evidence="3" id="KW-0547">Nucleotide-binding</keyword>
<feature type="compositionally biased region" description="Basic residues" evidence="7">
    <location>
        <begin position="759"/>
        <end position="773"/>
    </location>
</feature>
<dbReference type="InterPro" id="IPR043001">
    <property type="entry name" value="IP5_2-K_N_lobe"/>
</dbReference>
<evidence type="ECO:0000313" key="10">
    <source>
        <dbReference type="Proteomes" id="UP000053237"/>
    </source>
</evidence>
<dbReference type="GO" id="GO:0005524">
    <property type="term" value="F:ATP binding"/>
    <property type="evidence" value="ECO:0007669"/>
    <property type="project" value="UniProtKB-KW"/>
</dbReference>
<keyword evidence="8" id="KW-1133">Transmembrane helix</keyword>
<dbReference type="OrthoDB" id="272370at2759"/>
<dbReference type="InParanoid" id="A0A024GE57"/>
<dbReference type="AlphaFoldDB" id="A0A024GE57"/>
<dbReference type="GO" id="GO:0005634">
    <property type="term" value="C:nucleus"/>
    <property type="evidence" value="ECO:0007669"/>
    <property type="project" value="TreeGrafter"/>
</dbReference>
<gene>
    <name evidence="9" type="ORF">BN9_057910</name>
</gene>
<feature type="region of interest" description="Disordered" evidence="7">
    <location>
        <begin position="759"/>
        <end position="781"/>
    </location>
</feature>
<dbReference type="EC" id="2.7.1.158" evidence="1"/>
<dbReference type="GO" id="GO:0032958">
    <property type="term" value="P:inositol phosphate biosynthetic process"/>
    <property type="evidence" value="ECO:0007669"/>
    <property type="project" value="TreeGrafter"/>
</dbReference>
<proteinExistence type="predicted"/>
<comment type="caution">
    <text evidence="9">The sequence shown here is derived from an EMBL/GenBank/DDBJ whole genome shotgun (WGS) entry which is preliminary data.</text>
</comment>
<dbReference type="EMBL" id="CAIX01000084">
    <property type="protein sequence ID" value="CCI44944.1"/>
    <property type="molecule type" value="Genomic_DNA"/>
</dbReference>
<dbReference type="Proteomes" id="UP000053237">
    <property type="component" value="Unassembled WGS sequence"/>
</dbReference>
<keyword evidence="4" id="KW-0418">Kinase</keyword>
<organism evidence="9 10">
    <name type="scientific">Albugo candida</name>
    <dbReference type="NCBI Taxonomy" id="65357"/>
    <lineage>
        <taxon>Eukaryota</taxon>
        <taxon>Sar</taxon>
        <taxon>Stramenopiles</taxon>
        <taxon>Oomycota</taxon>
        <taxon>Peronosporomycetes</taxon>
        <taxon>Albuginales</taxon>
        <taxon>Albuginaceae</taxon>
        <taxon>Albugo</taxon>
    </lineage>
</organism>
<evidence type="ECO:0000256" key="4">
    <source>
        <dbReference type="ARBA" id="ARBA00022777"/>
    </source>
</evidence>